<dbReference type="InterPro" id="IPR011008">
    <property type="entry name" value="Dimeric_a/b-barrel"/>
</dbReference>
<evidence type="ECO:0000256" key="7">
    <source>
        <dbReference type="ARBA" id="ARBA00023004"/>
    </source>
</evidence>
<dbReference type="Proteomes" id="UP000230605">
    <property type="component" value="Chromosome 6"/>
</dbReference>
<evidence type="ECO:0000256" key="5">
    <source>
        <dbReference type="ARBA" id="ARBA00022729"/>
    </source>
</evidence>
<evidence type="ECO:0000256" key="6">
    <source>
        <dbReference type="ARBA" id="ARBA00023002"/>
    </source>
</evidence>
<feature type="region of interest" description="Disordered" evidence="9">
    <location>
        <begin position="36"/>
        <end position="62"/>
    </location>
</feature>
<dbReference type="Pfam" id="PF20628">
    <property type="entry name" value="Dyp_perox_C"/>
    <property type="match status" value="1"/>
</dbReference>
<evidence type="ECO:0000256" key="2">
    <source>
        <dbReference type="ARBA" id="ARBA00022559"/>
    </source>
</evidence>
<dbReference type="Proteomes" id="UP001302367">
    <property type="component" value="Chromosome 6"/>
</dbReference>
<sequence length="585" mass="65500">MELISSARSTPSDLARPTNTPFLNCPLVHVHRFTTSHHHRKSSVEQQAWRRRSSGRQTSKATYGKSYYHSSLPVENLLIVVDTRPGLPKRFQSFLFFQIQKPDLFKSRLKQFVSDGHITTAAQACEMKDVISGAQKLFKSSGKKAPLLPLPGVNIAFASSGLHKLGKFVQTSDQQAVQSDPALLKIFRRNQLRGAQFEVGMFEDLVGEGWDNPQDLRPEYQPSHVPGRDRRQIDGVLLVTSSVQSDILEHVKSVTQHFLDDGVVTFPLVREGHVRPGDAKGKEHFGYADGLSQPFIKGLDDTLPNAKLPTNKEPKAMDAGFILCGHKGDPMKQPAWSNDGSFLVIRDLQQMVPEFEEWLQKNGPKAPFCQGSDKPAEKLAAYLMGRWRNGTPVHESPHSDEDESLHASNNFDYEPRNQHDKCPFAAHTRKMRPRSDLSHDHTVIIRRGIPYGPEVSDGEKAAKTSDTAAERERGLIFACYQSDIRSGFNFLTTRWASQHHYPNGKHESVGVEGPGIDPIVGQRLDHHPPRLIALPDGEVPTKHRMELESWVNHKGGEYFFSPSIEAIMGYLTGPSDYDLPPKAKL</sequence>
<feature type="domain" description="DyP dimeric alpha+beta barrel" evidence="11">
    <location>
        <begin position="84"/>
        <end position="276"/>
    </location>
</feature>
<keyword evidence="2 12" id="KW-0575">Peroxidase</keyword>
<dbReference type="SUPFAM" id="SSF54909">
    <property type="entry name" value="Dimeric alpha+beta barrel"/>
    <property type="match status" value="1"/>
</dbReference>
<evidence type="ECO:0000256" key="4">
    <source>
        <dbReference type="ARBA" id="ARBA00022723"/>
    </source>
</evidence>
<reference evidence="13 14" key="2">
    <citation type="submission" date="2023-09" db="EMBL/GenBank/DDBJ databases">
        <title>Complete-Gapless Cercospora beticola genome.</title>
        <authorList>
            <person name="Wyatt N.A."/>
            <person name="Spanner R.E."/>
            <person name="Bolton M.D."/>
        </authorList>
    </citation>
    <scope>NUCLEOTIDE SEQUENCE [LARGE SCALE GENOMIC DNA]</scope>
    <source>
        <strain evidence="13">Cb09-40</strain>
    </source>
</reference>
<dbReference type="GO" id="GO:0004601">
    <property type="term" value="F:peroxidase activity"/>
    <property type="evidence" value="ECO:0007669"/>
    <property type="project" value="UniProtKB-KW"/>
</dbReference>
<evidence type="ECO:0000256" key="1">
    <source>
        <dbReference type="ARBA" id="ARBA00001970"/>
    </source>
</evidence>
<dbReference type="EMBL" id="CP134189">
    <property type="protein sequence ID" value="WPB05558.1"/>
    <property type="molecule type" value="Genomic_DNA"/>
</dbReference>
<dbReference type="AlphaFoldDB" id="A0A2G5HPT5"/>
<organism evidence="12">
    <name type="scientific">Cercospora beticola</name>
    <name type="common">Sugarbeet leaf spot fungus</name>
    <dbReference type="NCBI Taxonomy" id="122368"/>
    <lineage>
        <taxon>Eukaryota</taxon>
        <taxon>Fungi</taxon>
        <taxon>Dikarya</taxon>
        <taxon>Ascomycota</taxon>
        <taxon>Pezizomycotina</taxon>
        <taxon>Dothideomycetes</taxon>
        <taxon>Dothideomycetidae</taxon>
        <taxon>Mycosphaerellales</taxon>
        <taxon>Mycosphaerellaceae</taxon>
        <taxon>Cercospora</taxon>
    </lineage>
</organism>
<protein>
    <submittedName>
        <fullName evidence="12">Peroxidase 2</fullName>
    </submittedName>
</protein>
<evidence type="ECO:0000256" key="8">
    <source>
        <dbReference type="ARBA" id="ARBA00025737"/>
    </source>
</evidence>
<dbReference type="InterPro" id="IPR049509">
    <property type="entry name" value="DyP_N"/>
</dbReference>
<dbReference type="PANTHER" id="PTHR30521">
    <property type="entry name" value="DEFERROCHELATASE/PEROXIDASE"/>
    <property type="match status" value="1"/>
</dbReference>
<evidence type="ECO:0000313" key="12">
    <source>
        <dbReference type="EMBL" id="PIA94566.1"/>
    </source>
</evidence>
<dbReference type="PROSITE" id="PS51404">
    <property type="entry name" value="DYP_PEROXIDASE"/>
    <property type="match status" value="1"/>
</dbReference>
<gene>
    <name evidence="12" type="ORF">CB0940_08960</name>
    <name evidence="13" type="ORF">RHO25_010211</name>
</gene>
<keyword evidence="14" id="KW-1185">Reference proteome</keyword>
<evidence type="ECO:0000259" key="10">
    <source>
        <dbReference type="Pfam" id="PF20628"/>
    </source>
</evidence>
<dbReference type="PANTHER" id="PTHR30521:SF4">
    <property type="entry name" value="DEFERROCHELATASE"/>
    <property type="match status" value="1"/>
</dbReference>
<dbReference type="NCBIfam" id="TIGR01413">
    <property type="entry name" value="Dyp_perox_fam"/>
    <property type="match status" value="1"/>
</dbReference>
<dbReference type="InterPro" id="IPR006314">
    <property type="entry name" value="Dyp_peroxidase"/>
</dbReference>
<keyword evidence="7" id="KW-0408">Iron</keyword>
<comment type="cofactor">
    <cofactor evidence="1">
        <name>heme b</name>
        <dbReference type="ChEBI" id="CHEBI:60344"/>
    </cofactor>
</comment>
<evidence type="ECO:0000256" key="3">
    <source>
        <dbReference type="ARBA" id="ARBA00022617"/>
    </source>
</evidence>
<evidence type="ECO:0000313" key="14">
    <source>
        <dbReference type="Proteomes" id="UP001302367"/>
    </source>
</evidence>
<dbReference type="GO" id="GO:0020037">
    <property type="term" value="F:heme binding"/>
    <property type="evidence" value="ECO:0007669"/>
    <property type="project" value="InterPro"/>
</dbReference>
<evidence type="ECO:0000256" key="9">
    <source>
        <dbReference type="SAM" id="MobiDB-lite"/>
    </source>
</evidence>
<feature type="region of interest" description="Disordered" evidence="9">
    <location>
        <begin position="390"/>
        <end position="420"/>
    </location>
</feature>
<feature type="domain" description="Dyp-type peroxidase C-terminal" evidence="10">
    <location>
        <begin position="419"/>
        <end position="495"/>
    </location>
</feature>
<accession>A0A2G5HPT5</accession>
<evidence type="ECO:0000259" key="11">
    <source>
        <dbReference type="Pfam" id="PF21105"/>
    </source>
</evidence>
<proteinExistence type="inferred from homology"/>
<dbReference type="Pfam" id="PF21105">
    <property type="entry name" value="DyP_N"/>
    <property type="match status" value="1"/>
</dbReference>
<keyword evidence="5" id="KW-0732">Signal</keyword>
<reference evidence="12" key="1">
    <citation type="submission" date="2015-10" db="EMBL/GenBank/DDBJ databases">
        <title>The cercosporin biosynthetic gene cluster was horizontally transferred to several fungal lineages and shown to be expanded in Cercospora beticola based on microsynteny with recipient genomes.</title>
        <authorList>
            <person name="De Jonge R."/>
            <person name="Ebert M.K."/>
            <person name="Suttle J.C."/>
            <person name="Jurick Ii W.M."/>
            <person name="Secor G.A."/>
            <person name="Thomma B.P."/>
            <person name="Van De Peer Y."/>
            <person name="Bolton M.D."/>
        </authorList>
    </citation>
    <scope>NUCLEOTIDE SEQUENCE [LARGE SCALE GENOMIC DNA]</scope>
    <source>
        <strain evidence="12">09-40</strain>
    </source>
</reference>
<dbReference type="InterPro" id="IPR048328">
    <property type="entry name" value="Dyp_perox_C"/>
</dbReference>
<dbReference type="GO" id="GO:0046872">
    <property type="term" value="F:metal ion binding"/>
    <property type="evidence" value="ECO:0007669"/>
    <property type="project" value="UniProtKB-KW"/>
</dbReference>
<dbReference type="GO" id="GO:0005829">
    <property type="term" value="C:cytosol"/>
    <property type="evidence" value="ECO:0007669"/>
    <property type="project" value="TreeGrafter"/>
</dbReference>
<keyword evidence="3" id="KW-0349">Heme</keyword>
<dbReference type="EMBL" id="LKMD01000104">
    <property type="protein sequence ID" value="PIA94566.1"/>
    <property type="molecule type" value="Genomic_DNA"/>
</dbReference>
<evidence type="ECO:0000313" key="13">
    <source>
        <dbReference type="EMBL" id="WPB05558.1"/>
    </source>
</evidence>
<name>A0A2G5HPT5_CERBT</name>
<comment type="similarity">
    <text evidence="8">Belongs to the DyP-type peroxidase family.</text>
</comment>
<dbReference type="OrthoDB" id="3207336at2759"/>
<keyword evidence="4" id="KW-0479">Metal-binding</keyword>
<keyword evidence="6" id="KW-0560">Oxidoreductase</keyword>